<gene>
    <name evidence="3" type="ORF">IP93_03088</name>
</gene>
<dbReference type="InterPro" id="IPR000192">
    <property type="entry name" value="Aminotrans_V_dom"/>
</dbReference>
<dbReference type="Pfam" id="PF00266">
    <property type="entry name" value="Aminotran_5"/>
    <property type="match status" value="1"/>
</dbReference>
<dbReference type="InterPro" id="IPR015422">
    <property type="entry name" value="PyrdxlP-dep_Trfase_small"/>
</dbReference>
<proteinExistence type="predicted"/>
<feature type="domain" description="Aminotransferase class V" evidence="2">
    <location>
        <begin position="88"/>
        <end position="382"/>
    </location>
</feature>
<dbReference type="EMBL" id="VLKP01000022">
    <property type="protein sequence ID" value="TWI05365.1"/>
    <property type="molecule type" value="Genomic_DNA"/>
</dbReference>
<evidence type="ECO:0000259" key="2">
    <source>
        <dbReference type="Pfam" id="PF00266"/>
    </source>
</evidence>
<protein>
    <submittedName>
        <fullName evidence="3">Selenocysteine lyase/cysteine desulfurase</fullName>
    </submittedName>
</protein>
<dbReference type="OrthoDB" id="9764293at2"/>
<dbReference type="AlphaFoldDB" id="A0A562LCU1"/>
<dbReference type="Proteomes" id="UP000316471">
    <property type="component" value="Unassembled WGS sequence"/>
</dbReference>
<evidence type="ECO:0000313" key="4">
    <source>
        <dbReference type="Proteomes" id="UP000316471"/>
    </source>
</evidence>
<comment type="caution">
    <text evidence="3">The sequence shown here is derived from an EMBL/GenBank/DDBJ whole genome shotgun (WGS) entry which is preliminary data.</text>
</comment>
<dbReference type="InterPro" id="IPR015424">
    <property type="entry name" value="PyrdxlP-dep_Trfase"/>
</dbReference>
<keyword evidence="3" id="KW-0456">Lyase</keyword>
<sequence length="439" mass="47858">MDARRRTLLLAGTLLPLGARSGAAGARAVGAAGSDLPPPPPPGIPAEVLAGDGRYWADVARLYDITDEVAHLENGYWGSMARPVLARYQHHLEQVNRGNAWYGRREYPAQFEAVRATLAQVLGVHADEIVLTRGATEALQALIGGYNRLRDGDAVLHADTDYDSMITATRWLRERRGAEVVSIALPEPATYQGVIDAYAAALDRYPKLRLMLLTQVSHRNGLVLPVAEITEMARRRGVDVIVDAAHAVGQLDFQLADLRADFVGINLHKWIGAPVGVGAMYIRRGRVPDIDPYMGEKGGREDIRTRVHTGTANFAAYLALPDALALHQRIGVANKQARLRRLRNRWMDAVRDVGGIQLLSSPDSRLSSAIASFRLRGQTTVDDNKATVVRLVKEYGVFTVHRDGLASGACVRVTPSVFTPDAHVDRLAAALREMGRAVS</sequence>
<evidence type="ECO:0000256" key="1">
    <source>
        <dbReference type="ARBA" id="ARBA00022898"/>
    </source>
</evidence>
<dbReference type="Gene3D" id="3.90.1150.10">
    <property type="entry name" value="Aspartate Aminotransferase, domain 1"/>
    <property type="match status" value="1"/>
</dbReference>
<dbReference type="RefSeq" id="WP_144817166.1">
    <property type="nucleotide sequence ID" value="NZ_VLKP01000022.1"/>
</dbReference>
<dbReference type="Gene3D" id="3.40.640.10">
    <property type="entry name" value="Type I PLP-dependent aspartate aminotransferase-like (Major domain)"/>
    <property type="match status" value="1"/>
</dbReference>
<name>A0A562LCU1_9GAMM</name>
<organism evidence="3 4">
    <name type="scientific">Aerolutibacter ruishenii</name>
    <dbReference type="NCBI Taxonomy" id="686800"/>
    <lineage>
        <taxon>Bacteria</taxon>
        <taxon>Pseudomonadati</taxon>
        <taxon>Pseudomonadota</taxon>
        <taxon>Gammaproteobacteria</taxon>
        <taxon>Lysobacterales</taxon>
        <taxon>Lysobacteraceae</taxon>
        <taxon>Aerolutibacter</taxon>
    </lineage>
</organism>
<keyword evidence="4" id="KW-1185">Reference proteome</keyword>
<dbReference type="PANTHER" id="PTHR43092">
    <property type="entry name" value="L-CYSTEINE DESULFHYDRASE"/>
    <property type="match status" value="1"/>
</dbReference>
<dbReference type="GO" id="GO:0016829">
    <property type="term" value="F:lyase activity"/>
    <property type="evidence" value="ECO:0007669"/>
    <property type="project" value="UniProtKB-KW"/>
</dbReference>
<reference evidence="3 4" key="1">
    <citation type="journal article" date="2015" name="Stand. Genomic Sci.">
        <title>Genomic Encyclopedia of Bacterial and Archaeal Type Strains, Phase III: the genomes of soil and plant-associated and newly described type strains.</title>
        <authorList>
            <person name="Whitman W.B."/>
            <person name="Woyke T."/>
            <person name="Klenk H.P."/>
            <person name="Zhou Y."/>
            <person name="Lilburn T.G."/>
            <person name="Beck B.J."/>
            <person name="De Vos P."/>
            <person name="Vandamme P."/>
            <person name="Eisen J.A."/>
            <person name="Garrity G."/>
            <person name="Hugenholtz P."/>
            <person name="Kyrpides N.C."/>
        </authorList>
    </citation>
    <scope>NUCLEOTIDE SEQUENCE [LARGE SCALE GENOMIC DNA]</scope>
    <source>
        <strain evidence="3 4">CGMCC 1.10136</strain>
    </source>
</reference>
<dbReference type="SUPFAM" id="SSF53383">
    <property type="entry name" value="PLP-dependent transferases"/>
    <property type="match status" value="1"/>
</dbReference>
<dbReference type="PANTHER" id="PTHR43092:SF6">
    <property type="entry name" value="BLR1280 PROTEIN"/>
    <property type="match status" value="1"/>
</dbReference>
<evidence type="ECO:0000313" key="3">
    <source>
        <dbReference type="EMBL" id="TWI05365.1"/>
    </source>
</evidence>
<accession>A0A562LCU1</accession>
<keyword evidence="1" id="KW-0663">Pyridoxal phosphate</keyword>
<dbReference type="InterPro" id="IPR015421">
    <property type="entry name" value="PyrdxlP-dep_Trfase_major"/>
</dbReference>